<dbReference type="InterPro" id="IPR009057">
    <property type="entry name" value="Homeodomain-like_sf"/>
</dbReference>
<protein>
    <submittedName>
        <fullName evidence="5">AraC family transcriptional regulator</fullName>
    </submittedName>
</protein>
<keyword evidence="3" id="KW-0804">Transcription</keyword>
<organism evidence="5 6">
    <name type="scientific">Paenibacillus odorifer</name>
    <dbReference type="NCBI Taxonomy" id="189426"/>
    <lineage>
        <taxon>Bacteria</taxon>
        <taxon>Bacillati</taxon>
        <taxon>Bacillota</taxon>
        <taxon>Bacilli</taxon>
        <taxon>Bacillales</taxon>
        <taxon>Paenibacillaceae</taxon>
        <taxon>Paenibacillus</taxon>
    </lineage>
</organism>
<dbReference type="PROSITE" id="PS01124">
    <property type="entry name" value="HTH_ARAC_FAMILY_2"/>
    <property type="match status" value="1"/>
</dbReference>
<keyword evidence="1" id="KW-0805">Transcription regulation</keyword>
<dbReference type="Proteomes" id="UP000249163">
    <property type="component" value="Chromosome"/>
</dbReference>
<reference evidence="5 6" key="1">
    <citation type="submission" date="2017-06" db="EMBL/GenBank/DDBJ databases">
        <title>Complete genome sequence of Paenibacillus odorifer CBA7130.</title>
        <authorList>
            <person name="Nam Y.-D."/>
            <person name="Kang J."/>
            <person name="Chung W.-H."/>
        </authorList>
    </citation>
    <scope>NUCLEOTIDE SEQUENCE [LARGE SCALE GENOMIC DNA]</scope>
    <source>
        <strain evidence="5 6">CBA7130</strain>
    </source>
</reference>
<name>A0AAD0KFY7_9BACL</name>
<dbReference type="GO" id="GO:0003700">
    <property type="term" value="F:DNA-binding transcription factor activity"/>
    <property type="evidence" value="ECO:0007669"/>
    <property type="project" value="InterPro"/>
</dbReference>
<dbReference type="RefSeq" id="WP_111502928.1">
    <property type="nucleotide sequence ID" value="NZ_CP021965.1"/>
</dbReference>
<dbReference type="InterPro" id="IPR014710">
    <property type="entry name" value="RmlC-like_jellyroll"/>
</dbReference>
<evidence type="ECO:0000256" key="2">
    <source>
        <dbReference type="ARBA" id="ARBA00023125"/>
    </source>
</evidence>
<keyword evidence="2" id="KW-0238">DNA-binding</keyword>
<dbReference type="InterPro" id="IPR003313">
    <property type="entry name" value="AraC-bd"/>
</dbReference>
<dbReference type="PANTHER" id="PTHR43280">
    <property type="entry name" value="ARAC-FAMILY TRANSCRIPTIONAL REGULATOR"/>
    <property type="match status" value="1"/>
</dbReference>
<dbReference type="Pfam" id="PF12833">
    <property type="entry name" value="HTH_18"/>
    <property type="match status" value="1"/>
</dbReference>
<dbReference type="SUPFAM" id="SSF46689">
    <property type="entry name" value="Homeodomain-like"/>
    <property type="match status" value="2"/>
</dbReference>
<dbReference type="EMBL" id="CP021965">
    <property type="protein sequence ID" value="AWV32347.1"/>
    <property type="molecule type" value="Genomic_DNA"/>
</dbReference>
<dbReference type="AlphaFoldDB" id="A0AAD0KFY7"/>
<dbReference type="PANTHER" id="PTHR43280:SF34">
    <property type="entry name" value="ARAC-FAMILY TRANSCRIPTIONAL REGULATOR"/>
    <property type="match status" value="1"/>
</dbReference>
<dbReference type="Gene3D" id="2.60.120.10">
    <property type="entry name" value="Jelly Rolls"/>
    <property type="match status" value="1"/>
</dbReference>
<gene>
    <name evidence="5" type="ORF">CD191_06820</name>
</gene>
<dbReference type="PROSITE" id="PS00041">
    <property type="entry name" value="HTH_ARAC_FAMILY_1"/>
    <property type="match status" value="1"/>
</dbReference>
<dbReference type="GO" id="GO:0043565">
    <property type="term" value="F:sequence-specific DNA binding"/>
    <property type="evidence" value="ECO:0007669"/>
    <property type="project" value="InterPro"/>
</dbReference>
<evidence type="ECO:0000313" key="5">
    <source>
        <dbReference type="EMBL" id="AWV32347.1"/>
    </source>
</evidence>
<evidence type="ECO:0000256" key="3">
    <source>
        <dbReference type="ARBA" id="ARBA00023163"/>
    </source>
</evidence>
<sequence>MKHAQYYEPFDGDILAGIGNSPISPTRDFHIHDHYEIFLFLGGKVNGFVDQFSYPLQRGNVLLFNNHEIHKIINLSPEPYERLTIHFKAPLVYPFCTASTNLLACFQNRQPGEHNLAQMDEPLIAEYTALASRLIETLENQQYGSEVLALTYLVQILVLINELYSRTRSIVPSIISSHIQSAMSYIDNHLHLNLSLEQIAGELNVDKYYLSHLFKQQTGGTIYRYVLLKKIALSKQLLSAGNSVSDTCYLSGFNDYANFIRTFKNITGIPPGKYGKRAEL</sequence>
<dbReference type="Pfam" id="PF02311">
    <property type="entry name" value="AraC_binding"/>
    <property type="match status" value="1"/>
</dbReference>
<proteinExistence type="predicted"/>
<evidence type="ECO:0000259" key="4">
    <source>
        <dbReference type="PROSITE" id="PS01124"/>
    </source>
</evidence>
<accession>A0AAD0KFY7</accession>
<dbReference type="InterPro" id="IPR018062">
    <property type="entry name" value="HTH_AraC-typ_CS"/>
</dbReference>
<dbReference type="InterPro" id="IPR037923">
    <property type="entry name" value="HTH-like"/>
</dbReference>
<dbReference type="Gene3D" id="1.10.10.60">
    <property type="entry name" value="Homeodomain-like"/>
    <property type="match status" value="2"/>
</dbReference>
<evidence type="ECO:0000256" key="1">
    <source>
        <dbReference type="ARBA" id="ARBA00023015"/>
    </source>
</evidence>
<dbReference type="SUPFAM" id="SSF51215">
    <property type="entry name" value="Regulatory protein AraC"/>
    <property type="match status" value="1"/>
</dbReference>
<feature type="domain" description="HTH araC/xylS-type" evidence="4">
    <location>
        <begin position="180"/>
        <end position="277"/>
    </location>
</feature>
<dbReference type="SMART" id="SM00342">
    <property type="entry name" value="HTH_ARAC"/>
    <property type="match status" value="1"/>
</dbReference>
<dbReference type="InterPro" id="IPR018060">
    <property type="entry name" value="HTH_AraC"/>
</dbReference>
<evidence type="ECO:0000313" key="6">
    <source>
        <dbReference type="Proteomes" id="UP000249163"/>
    </source>
</evidence>